<reference evidence="2" key="1">
    <citation type="journal article" date="2020" name="mSystems">
        <title>Genome- and Community-Level Interaction Insights into Carbon Utilization and Element Cycling Functions of Hydrothermarchaeota in Hydrothermal Sediment.</title>
        <authorList>
            <person name="Zhou Z."/>
            <person name="Liu Y."/>
            <person name="Xu W."/>
            <person name="Pan J."/>
            <person name="Luo Z.H."/>
            <person name="Li M."/>
        </authorList>
    </citation>
    <scope>NUCLEOTIDE SEQUENCE [LARGE SCALE GENOMIC DNA]</scope>
    <source>
        <strain evidence="2">SpSt-106</strain>
    </source>
</reference>
<keyword evidence="1" id="KW-1133">Transmembrane helix</keyword>
<feature type="transmembrane region" description="Helical" evidence="1">
    <location>
        <begin position="171"/>
        <end position="189"/>
    </location>
</feature>
<keyword evidence="1" id="KW-0812">Transmembrane</keyword>
<evidence type="ECO:0000313" key="2">
    <source>
        <dbReference type="EMBL" id="HHQ15437.1"/>
    </source>
</evidence>
<organism evidence="2">
    <name type="scientific">Thermodesulfobacterium geofontis</name>
    <dbReference type="NCBI Taxonomy" id="1295609"/>
    <lineage>
        <taxon>Bacteria</taxon>
        <taxon>Pseudomonadati</taxon>
        <taxon>Thermodesulfobacteriota</taxon>
        <taxon>Thermodesulfobacteria</taxon>
        <taxon>Thermodesulfobacteriales</taxon>
        <taxon>Thermodesulfobacteriaceae</taxon>
        <taxon>Thermodesulfobacterium</taxon>
    </lineage>
</organism>
<accession>A0A7V5XFC2</accession>
<proteinExistence type="predicted"/>
<sequence length="312" mass="37334">MGVFSFWSILVSLKIGIKPFIVAWINQYLSLAKAQEMSFTQHFKAYTIFAFLGYSPWLLFLISYKNKNFVSFIKSDPLFYNFAIFSFFLFFLSYLFHFLFPGARLRYILPSASGLIFLSTLPIYYYIKQNYLPGNLKIFFLKILPIINLILLVIGFIYFSFSKYKPEKIFYTFYFLFFSINLIVLFKKFSSPKYFFAFLLSIVLLLKTLYVSFYYPLHKEEMNHFRNGAFKIANIVGNKELYLCQTTPHHLLYYLKYKYKLVPHIYYLKTCSNLPKNSFILFREDNISEDILKNYKIYPLKIRTKNYFLVSS</sequence>
<feature type="transmembrane region" description="Helical" evidence="1">
    <location>
        <begin position="107"/>
        <end position="127"/>
    </location>
</feature>
<dbReference type="EMBL" id="DRWR01000023">
    <property type="protein sequence ID" value="HHQ15437.1"/>
    <property type="molecule type" value="Genomic_DNA"/>
</dbReference>
<feature type="transmembrane region" description="Helical" evidence="1">
    <location>
        <begin position="6"/>
        <end position="25"/>
    </location>
</feature>
<keyword evidence="1" id="KW-0472">Membrane</keyword>
<protein>
    <recommendedName>
        <fullName evidence="3">Glycosyltransferase RgtA/B/C/D-like domain-containing protein</fullName>
    </recommendedName>
</protein>
<feature type="transmembrane region" description="Helical" evidence="1">
    <location>
        <begin position="45"/>
        <end position="64"/>
    </location>
</feature>
<evidence type="ECO:0000256" key="1">
    <source>
        <dbReference type="SAM" id="Phobius"/>
    </source>
</evidence>
<dbReference type="AlphaFoldDB" id="A0A7V5XFC2"/>
<comment type="caution">
    <text evidence="2">The sequence shown here is derived from an EMBL/GenBank/DDBJ whole genome shotgun (WGS) entry which is preliminary data.</text>
</comment>
<name>A0A7V5XFC2_9BACT</name>
<feature type="transmembrane region" description="Helical" evidence="1">
    <location>
        <begin position="139"/>
        <end position="159"/>
    </location>
</feature>
<feature type="transmembrane region" description="Helical" evidence="1">
    <location>
        <begin position="195"/>
        <end position="217"/>
    </location>
</feature>
<evidence type="ECO:0008006" key="3">
    <source>
        <dbReference type="Google" id="ProtNLM"/>
    </source>
</evidence>
<feature type="transmembrane region" description="Helical" evidence="1">
    <location>
        <begin position="79"/>
        <end position="100"/>
    </location>
</feature>
<gene>
    <name evidence="2" type="ORF">ENM15_01255</name>
</gene>